<comment type="caution">
    <text evidence="5">The sequence shown here is derived from an EMBL/GenBank/DDBJ whole genome shotgun (WGS) entry which is preliminary data.</text>
</comment>
<reference evidence="5 6" key="1">
    <citation type="journal article" date="2012" name="J. Bacteriol.">
        <title>De Novo Genome Project of Cupriavidus basilensis OR16.</title>
        <authorList>
            <person name="Cserhati M."/>
            <person name="Kriszt B."/>
            <person name="Szoboszlay S."/>
            <person name="Toth A."/>
            <person name="Szabo I."/>
            <person name="Tancsics A."/>
            <person name="Nagy I."/>
            <person name="Horvath B."/>
            <person name="Nagy I."/>
            <person name="Kukolya J."/>
        </authorList>
    </citation>
    <scope>NUCLEOTIDE SEQUENCE [LARGE SCALE GENOMIC DNA]</scope>
    <source>
        <strain evidence="5 6">OR16</strain>
    </source>
</reference>
<dbReference type="PANTHER" id="PTHR34069">
    <property type="entry name" value="3-OXOACYL-[ACYL-CARRIER-PROTEIN] SYNTHASE 3"/>
    <property type="match status" value="1"/>
</dbReference>
<feature type="domain" description="Beta-ketoacyl-[acyl-carrier-protein] synthase III C-terminal" evidence="3">
    <location>
        <begin position="241"/>
        <end position="325"/>
    </location>
</feature>
<dbReference type="PATRIC" id="fig|1127483.3.peg.4651"/>
<sequence length="326" mass="33647">MLPLRILATGKALPARQVTSAELDTLLGKAAGYVRKTSGIDHRYHAGPGDTQSALAAAALRQAMTRGGIAPDSIGLVISAAGVQEQALPCTGARLLEAAGIPAGTPAFDVNASCLSFLAALQVAASLLHSGTYRRIAVVASDLASRGLDWSQPEASLIFGDGAAAAVVERGDGSTGIEAYRMETYPAGKAFCEIRAGGTRTSPRMGARESDFLFHMEGKRVFKMASTVMDAFLAGLLGAGKLRLDEIDVVVPHQASHLAMQHIGRRLGVPAASVVDIYRSHGNQVAASLPTALHEAMLSGRASAGSRALLLGTAAGLTLGAMVLRL</sequence>
<accession>H1S9E1</accession>
<evidence type="ECO:0000259" key="3">
    <source>
        <dbReference type="Pfam" id="PF08541"/>
    </source>
</evidence>
<keyword evidence="1" id="KW-0808">Transferase</keyword>
<evidence type="ECO:0000256" key="1">
    <source>
        <dbReference type="ARBA" id="ARBA00022679"/>
    </source>
</evidence>
<name>H1S9E1_9BURK</name>
<dbReference type="CDD" id="cd00830">
    <property type="entry name" value="KAS_III"/>
    <property type="match status" value="1"/>
</dbReference>
<evidence type="ECO:0000313" key="6">
    <source>
        <dbReference type="Proteomes" id="UP000005808"/>
    </source>
</evidence>
<dbReference type="Pfam" id="PF08545">
    <property type="entry name" value="ACP_syn_III"/>
    <property type="match status" value="1"/>
</dbReference>
<dbReference type="RefSeq" id="WP_006160052.1">
    <property type="nucleotide sequence ID" value="NZ_AHJE01000057.1"/>
</dbReference>
<dbReference type="EMBL" id="AHJE01000057">
    <property type="protein sequence ID" value="EHP40865.1"/>
    <property type="molecule type" value="Genomic_DNA"/>
</dbReference>
<dbReference type="AlphaFoldDB" id="H1S9E1"/>
<evidence type="ECO:0000259" key="4">
    <source>
        <dbReference type="Pfam" id="PF08545"/>
    </source>
</evidence>
<feature type="domain" description="Beta-ketoacyl-[acyl-carrier-protein] synthase III N-terminal" evidence="4">
    <location>
        <begin position="108"/>
        <end position="184"/>
    </location>
</feature>
<evidence type="ECO:0000313" key="5">
    <source>
        <dbReference type="EMBL" id="EHP40865.1"/>
    </source>
</evidence>
<dbReference type="Proteomes" id="UP000005808">
    <property type="component" value="Unassembled WGS sequence"/>
</dbReference>
<dbReference type="InterPro" id="IPR016039">
    <property type="entry name" value="Thiolase-like"/>
</dbReference>
<dbReference type="OrthoDB" id="9815506at2"/>
<dbReference type="PANTHER" id="PTHR34069:SF2">
    <property type="entry name" value="BETA-KETOACYL-[ACYL-CARRIER-PROTEIN] SYNTHASE III"/>
    <property type="match status" value="1"/>
</dbReference>
<dbReference type="GO" id="GO:0044550">
    <property type="term" value="P:secondary metabolite biosynthetic process"/>
    <property type="evidence" value="ECO:0007669"/>
    <property type="project" value="TreeGrafter"/>
</dbReference>
<proteinExistence type="predicted"/>
<evidence type="ECO:0000256" key="2">
    <source>
        <dbReference type="ARBA" id="ARBA00023315"/>
    </source>
</evidence>
<gene>
    <name evidence="5" type="ORF">OR16_23288</name>
</gene>
<dbReference type="Pfam" id="PF08541">
    <property type="entry name" value="ACP_syn_III_C"/>
    <property type="match status" value="1"/>
</dbReference>
<dbReference type="GO" id="GO:0006633">
    <property type="term" value="P:fatty acid biosynthetic process"/>
    <property type="evidence" value="ECO:0007669"/>
    <property type="project" value="InterPro"/>
</dbReference>
<protein>
    <submittedName>
        <fullName evidence="5">Beta-ketoacyl-acyl-carrier-protein synthase I</fullName>
    </submittedName>
</protein>
<dbReference type="InterPro" id="IPR013751">
    <property type="entry name" value="ACP_syn_III_N"/>
</dbReference>
<keyword evidence="2" id="KW-0012">Acyltransferase</keyword>
<dbReference type="SUPFAM" id="SSF53901">
    <property type="entry name" value="Thiolase-like"/>
    <property type="match status" value="1"/>
</dbReference>
<dbReference type="Gene3D" id="3.40.47.10">
    <property type="match status" value="1"/>
</dbReference>
<dbReference type="InterPro" id="IPR013747">
    <property type="entry name" value="ACP_syn_III_C"/>
</dbReference>
<organism evidence="5 6">
    <name type="scientific">Cupriavidus basilensis OR16</name>
    <dbReference type="NCBI Taxonomy" id="1127483"/>
    <lineage>
        <taxon>Bacteria</taxon>
        <taxon>Pseudomonadati</taxon>
        <taxon>Pseudomonadota</taxon>
        <taxon>Betaproteobacteria</taxon>
        <taxon>Burkholderiales</taxon>
        <taxon>Burkholderiaceae</taxon>
        <taxon>Cupriavidus</taxon>
    </lineage>
</organism>
<dbReference type="GO" id="GO:0004315">
    <property type="term" value="F:3-oxoacyl-[acyl-carrier-protein] synthase activity"/>
    <property type="evidence" value="ECO:0007669"/>
    <property type="project" value="InterPro"/>
</dbReference>